<dbReference type="STRING" id="471704.A0A151JRM3"/>
<keyword evidence="3" id="KW-1185">Reference proteome</keyword>
<evidence type="ECO:0008006" key="4">
    <source>
        <dbReference type="Google" id="ProtNLM"/>
    </source>
</evidence>
<dbReference type="Proteomes" id="UP000078492">
    <property type="component" value="Unassembled WGS sequence"/>
</dbReference>
<accession>A0A151JRM3</accession>
<dbReference type="AlphaFoldDB" id="A0A151JRM3"/>
<name>A0A151JRM3_9HYME</name>
<feature type="compositionally biased region" description="Basic and acidic residues" evidence="1">
    <location>
        <begin position="262"/>
        <end position="276"/>
    </location>
</feature>
<dbReference type="PANTHER" id="PTHR47331">
    <property type="entry name" value="PHD-TYPE DOMAIN-CONTAINING PROTEIN"/>
    <property type="match status" value="1"/>
</dbReference>
<protein>
    <recommendedName>
        <fullName evidence="4">CCHC-type domain-containing protein</fullName>
    </recommendedName>
</protein>
<sequence length="333" mass="37640">MVKDSRAFEVVNSFPLTAGNYVKAIHSLESRFGKNDLLIEYYVRKLLKLVLNKNKNVSLTTTYDKLETYIRALETLGVTTEMWAAMLFPLVESSLPEETLRTWQRTMTQFTPQSDTPSVNVTAKDRLTSLMTFLGREVESEERIQMAKACFENDSQTTKDKNKKSKGERGPEIATVSGLLSVKEEKPQRCMFCDASHDSLNCGTARNMDLEKRVQLVKDKQGCFNCLKTGHSYKRCRNKIKCAWCIKGHSLLMCRSLSNKNEPKQADEKKPNEPGFHEGNSCLANTSSNAKMFLPTLKAKMRGPKGLVNIRAIIDTGSHRSYVLEKVAKDIGY</sequence>
<proteinExistence type="predicted"/>
<gene>
    <name evidence="2" type="ORF">ALC57_00552</name>
</gene>
<evidence type="ECO:0000313" key="2">
    <source>
        <dbReference type="EMBL" id="KYN29992.1"/>
    </source>
</evidence>
<evidence type="ECO:0000256" key="1">
    <source>
        <dbReference type="SAM" id="MobiDB-lite"/>
    </source>
</evidence>
<organism evidence="2 3">
    <name type="scientific">Trachymyrmex cornetzi</name>
    <dbReference type="NCBI Taxonomy" id="471704"/>
    <lineage>
        <taxon>Eukaryota</taxon>
        <taxon>Metazoa</taxon>
        <taxon>Ecdysozoa</taxon>
        <taxon>Arthropoda</taxon>
        <taxon>Hexapoda</taxon>
        <taxon>Insecta</taxon>
        <taxon>Pterygota</taxon>
        <taxon>Neoptera</taxon>
        <taxon>Endopterygota</taxon>
        <taxon>Hymenoptera</taxon>
        <taxon>Apocrita</taxon>
        <taxon>Aculeata</taxon>
        <taxon>Formicoidea</taxon>
        <taxon>Formicidae</taxon>
        <taxon>Myrmicinae</taxon>
        <taxon>Trachymyrmex</taxon>
    </lineage>
</organism>
<dbReference type="Pfam" id="PF03564">
    <property type="entry name" value="DUF1759"/>
    <property type="match status" value="1"/>
</dbReference>
<feature type="region of interest" description="Disordered" evidence="1">
    <location>
        <begin position="262"/>
        <end position="283"/>
    </location>
</feature>
<dbReference type="PANTHER" id="PTHR47331:SF1">
    <property type="entry name" value="GAG-LIKE PROTEIN"/>
    <property type="match status" value="1"/>
</dbReference>
<evidence type="ECO:0000313" key="3">
    <source>
        <dbReference type="Proteomes" id="UP000078492"/>
    </source>
</evidence>
<dbReference type="EMBL" id="KQ978585">
    <property type="protein sequence ID" value="KYN29992.1"/>
    <property type="molecule type" value="Genomic_DNA"/>
</dbReference>
<dbReference type="InterPro" id="IPR005312">
    <property type="entry name" value="DUF1759"/>
</dbReference>
<reference evidence="2 3" key="1">
    <citation type="submission" date="2015-09" db="EMBL/GenBank/DDBJ databases">
        <title>Trachymyrmex cornetzi WGS genome.</title>
        <authorList>
            <person name="Nygaard S."/>
            <person name="Hu H."/>
            <person name="Boomsma J."/>
            <person name="Zhang G."/>
        </authorList>
    </citation>
    <scope>NUCLEOTIDE SEQUENCE [LARGE SCALE GENOMIC DNA]</scope>
    <source>
        <strain evidence="2">Tcor2-1</strain>
        <tissue evidence="2">Whole body</tissue>
    </source>
</reference>